<name>A0A1G9VEU3_9FLAO</name>
<protein>
    <submittedName>
        <fullName evidence="1">Uncharacterized protein</fullName>
    </submittedName>
</protein>
<dbReference type="OrthoDB" id="1182336at2"/>
<proteinExistence type="predicted"/>
<dbReference type="RefSeq" id="WP_143017654.1">
    <property type="nucleotide sequence ID" value="NZ_FNGV01000013.1"/>
</dbReference>
<gene>
    <name evidence="1" type="ORF">SAMN04488514_11356</name>
</gene>
<evidence type="ECO:0000313" key="2">
    <source>
        <dbReference type="Proteomes" id="UP000199440"/>
    </source>
</evidence>
<organism evidence="1 2">
    <name type="scientific">Kriegella aquimaris</name>
    <dbReference type="NCBI Taxonomy" id="192904"/>
    <lineage>
        <taxon>Bacteria</taxon>
        <taxon>Pseudomonadati</taxon>
        <taxon>Bacteroidota</taxon>
        <taxon>Flavobacteriia</taxon>
        <taxon>Flavobacteriales</taxon>
        <taxon>Flavobacteriaceae</taxon>
        <taxon>Kriegella</taxon>
    </lineage>
</organism>
<dbReference type="Proteomes" id="UP000199440">
    <property type="component" value="Unassembled WGS sequence"/>
</dbReference>
<dbReference type="AlphaFoldDB" id="A0A1G9VEU3"/>
<sequence>MMHFIPYGDRISVKSVGITLKVNTCDTFGKIKFDTASELLEGCTNHLNYPMYPNKMTVLNKNGSTLYLETIDLGRSKIEPGAIFKVSDPLVAEKLSKSPVVDIS</sequence>
<reference evidence="1 2" key="1">
    <citation type="submission" date="2016-10" db="EMBL/GenBank/DDBJ databases">
        <authorList>
            <person name="de Groot N.N."/>
        </authorList>
    </citation>
    <scope>NUCLEOTIDE SEQUENCE [LARGE SCALE GENOMIC DNA]</scope>
    <source>
        <strain evidence="1 2">DSM 19886</strain>
    </source>
</reference>
<dbReference type="STRING" id="192904.SAMN04488514_11356"/>
<accession>A0A1G9VEU3</accession>
<evidence type="ECO:0000313" key="1">
    <source>
        <dbReference type="EMBL" id="SDM70620.1"/>
    </source>
</evidence>
<dbReference type="EMBL" id="FNGV01000013">
    <property type="protein sequence ID" value="SDM70620.1"/>
    <property type="molecule type" value="Genomic_DNA"/>
</dbReference>
<keyword evidence="2" id="KW-1185">Reference proteome</keyword>